<proteinExistence type="predicted"/>
<dbReference type="InterPro" id="IPR042756">
    <property type="entry name" value="Sel-1L3"/>
</dbReference>
<keyword evidence="1" id="KW-1185">Reference proteome</keyword>
<gene>
    <name evidence="2" type="primary">LOC129326364</name>
</gene>
<accession>A0AA97J3V8</accession>
<sequence length="247" mass="27868">MCQHQTWCSAVAVCTLVVNAPTFPSQALKFGLLSAQADDRLSGMQLGHKHHLGVDGLPVDHGLSYAYYANVAAQTLADRELSREGQAFVEHIRLIDEDALKLQTKENDDLFVWLRFQARRGMAEAQQAVSRMLFWGQQGISSKLKEAVKFYEKGAAWLKDPTLMYDYGVVLLKGFLPALTALGWYYQVFENDYRRAVEFWEKADEMGDPVAPSNLGAFYAYGQYPGKDRDEIVHPCFNYLNPLLCGL</sequence>
<dbReference type="Gene3D" id="1.25.40.10">
    <property type="entry name" value="Tetratricopeptide repeat domain"/>
    <property type="match status" value="1"/>
</dbReference>
<dbReference type="PANTHER" id="PTHR44444:SF6">
    <property type="entry name" value="LAMININ G DOMAIN-CONTAINING PROTEIN"/>
    <property type="match status" value="1"/>
</dbReference>
<dbReference type="SUPFAM" id="SSF81901">
    <property type="entry name" value="HCP-like"/>
    <property type="match status" value="1"/>
</dbReference>
<dbReference type="PANTHER" id="PTHR44444">
    <property type="entry name" value="PROTEIN SEL-1 HOMOLOG 3"/>
    <property type="match status" value="1"/>
</dbReference>
<protein>
    <submittedName>
        <fullName evidence="2">Protein sel-1 homolog 3-like</fullName>
    </submittedName>
</protein>
<dbReference type="SMART" id="SM00671">
    <property type="entry name" value="SEL1"/>
    <property type="match status" value="3"/>
</dbReference>
<dbReference type="RefSeq" id="XP_054830496.1">
    <property type="nucleotide sequence ID" value="XM_054974521.1"/>
</dbReference>
<evidence type="ECO:0000313" key="2">
    <source>
        <dbReference type="RefSeq" id="XP_054830496.1"/>
    </source>
</evidence>
<evidence type="ECO:0000313" key="1">
    <source>
        <dbReference type="Proteomes" id="UP001190640"/>
    </source>
</evidence>
<dbReference type="KEGG" id="emc:129326364"/>
<dbReference type="GeneID" id="129326364"/>
<organism evidence="1 2">
    <name type="scientific">Eublepharis macularius</name>
    <name type="common">Leopard gecko</name>
    <name type="synonym">Cyrtodactylus macularius</name>
    <dbReference type="NCBI Taxonomy" id="481883"/>
    <lineage>
        <taxon>Eukaryota</taxon>
        <taxon>Metazoa</taxon>
        <taxon>Chordata</taxon>
        <taxon>Craniata</taxon>
        <taxon>Vertebrata</taxon>
        <taxon>Euteleostomi</taxon>
        <taxon>Lepidosauria</taxon>
        <taxon>Squamata</taxon>
        <taxon>Bifurcata</taxon>
        <taxon>Gekkota</taxon>
        <taxon>Eublepharidae</taxon>
        <taxon>Eublepharinae</taxon>
        <taxon>Eublepharis</taxon>
    </lineage>
</organism>
<dbReference type="InterPro" id="IPR006597">
    <property type="entry name" value="Sel1-like"/>
</dbReference>
<dbReference type="Proteomes" id="UP001190640">
    <property type="component" value="Chromosome 3"/>
</dbReference>
<name>A0AA97J3V8_EUBMA</name>
<dbReference type="InterPro" id="IPR011990">
    <property type="entry name" value="TPR-like_helical_dom_sf"/>
</dbReference>
<reference evidence="2" key="1">
    <citation type="submission" date="2025-08" db="UniProtKB">
        <authorList>
            <consortium name="RefSeq"/>
        </authorList>
    </citation>
    <scope>IDENTIFICATION</scope>
    <source>
        <tissue evidence="2">Blood</tissue>
    </source>
</reference>
<dbReference type="AlphaFoldDB" id="A0AA97J3V8"/>